<dbReference type="KEGG" id="frx:F7310_05465"/>
<evidence type="ECO:0000313" key="7">
    <source>
        <dbReference type="EMBL" id="API86834.1"/>
    </source>
</evidence>
<dbReference type="SUPFAM" id="SSF55874">
    <property type="entry name" value="ATPase domain of HSP90 chaperone/DNA topoisomerase II/histidine kinase"/>
    <property type="match status" value="1"/>
</dbReference>
<dbReference type="InterPro" id="IPR005467">
    <property type="entry name" value="His_kinase_dom"/>
</dbReference>
<dbReference type="PRINTS" id="PR00344">
    <property type="entry name" value="BCTRLSENSOR"/>
</dbReference>
<keyword evidence="5" id="KW-0418">Kinase</keyword>
<dbReference type="RefSeq" id="WP_072712361.1">
    <property type="nucleotide sequence ID" value="NZ_CP016796.1"/>
</dbReference>
<dbReference type="GO" id="GO:0000155">
    <property type="term" value="F:phosphorelay sensor kinase activity"/>
    <property type="evidence" value="ECO:0007669"/>
    <property type="project" value="InterPro"/>
</dbReference>
<dbReference type="Gene3D" id="1.10.287.130">
    <property type="match status" value="1"/>
</dbReference>
<dbReference type="InterPro" id="IPR036890">
    <property type="entry name" value="HATPase_C_sf"/>
</dbReference>
<dbReference type="PANTHER" id="PTHR43047">
    <property type="entry name" value="TWO-COMPONENT HISTIDINE PROTEIN KINASE"/>
    <property type="match status" value="1"/>
</dbReference>
<gene>
    <name evidence="7" type="ORF">F7310_05465</name>
</gene>
<keyword evidence="8" id="KW-1185">Reference proteome</keyword>
<evidence type="ECO:0000259" key="6">
    <source>
        <dbReference type="PROSITE" id="PS50109"/>
    </source>
</evidence>
<keyword evidence="3" id="KW-0597">Phosphoprotein</keyword>
<name>A0A1L4BSM9_9GAMM</name>
<dbReference type="InterPro" id="IPR003594">
    <property type="entry name" value="HATPase_dom"/>
</dbReference>
<dbReference type="PANTHER" id="PTHR43047:SF64">
    <property type="entry name" value="HISTIDINE KINASE CONTAINING CHEY-HOMOLOGOUS RECEIVER DOMAIN AND PAS DOMAIN-RELATED"/>
    <property type="match status" value="1"/>
</dbReference>
<comment type="catalytic activity">
    <reaction evidence="1">
        <text>ATP + protein L-histidine = ADP + protein N-phospho-L-histidine.</text>
        <dbReference type="EC" id="2.7.13.3"/>
    </reaction>
</comment>
<dbReference type="Gene3D" id="3.30.565.10">
    <property type="entry name" value="Histidine kinase-like ATPase, C-terminal domain"/>
    <property type="match status" value="1"/>
</dbReference>
<dbReference type="AlphaFoldDB" id="A0A1L4BSM9"/>
<dbReference type="Pfam" id="PF08448">
    <property type="entry name" value="PAS_4"/>
    <property type="match status" value="1"/>
</dbReference>
<evidence type="ECO:0000256" key="3">
    <source>
        <dbReference type="ARBA" id="ARBA00022553"/>
    </source>
</evidence>
<accession>A0A1L4BSM9</accession>
<reference evidence="7 8" key="1">
    <citation type="journal article" date="2016" name="Appl. Environ. Microbiol.">
        <title>Whole genome relationships among Francisella bacteria of diverse origin define new species and provide specific regions for detection.</title>
        <authorList>
            <person name="Challacombe J.F."/>
            <person name="Petersen J.M."/>
            <person name="Gallegos-Graves V."/>
            <person name="Hodge D."/>
            <person name="Pillai S."/>
            <person name="Kuske C.R."/>
        </authorList>
    </citation>
    <scope>NUCLEOTIDE SEQUENCE [LARGE SCALE GENOMIC DNA]</scope>
    <source>
        <strain evidence="8">TX07-7310</strain>
    </source>
</reference>
<dbReference type="Gene3D" id="3.30.450.20">
    <property type="entry name" value="PAS domain"/>
    <property type="match status" value="1"/>
</dbReference>
<dbReference type="CDD" id="cd00082">
    <property type="entry name" value="HisKA"/>
    <property type="match status" value="1"/>
</dbReference>
<dbReference type="Proteomes" id="UP000184222">
    <property type="component" value="Chromosome"/>
</dbReference>
<dbReference type="EC" id="2.7.13.3" evidence="2"/>
<keyword evidence="4" id="KW-0808">Transferase</keyword>
<dbReference type="PROSITE" id="PS50109">
    <property type="entry name" value="HIS_KIN"/>
    <property type="match status" value="1"/>
</dbReference>
<evidence type="ECO:0000256" key="5">
    <source>
        <dbReference type="ARBA" id="ARBA00022777"/>
    </source>
</evidence>
<evidence type="ECO:0000256" key="4">
    <source>
        <dbReference type="ARBA" id="ARBA00022679"/>
    </source>
</evidence>
<evidence type="ECO:0000256" key="2">
    <source>
        <dbReference type="ARBA" id="ARBA00012438"/>
    </source>
</evidence>
<dbReference type="InterPro" id="IPR004358">
    <property type="entry name" value="Sig_transdc_His_kin-like_C"/>
</dbReference>
<dbReference type="SUPFAM" id="SSF47384">
    <property type="entry name" value="Homodimeric domain of signal transducing histidine kinase"/>
    <property type="match status" value="1"/>
</dbReference>
<dbReference type="EMBL" id="CP016796">
    <property type="protein sequence ID" value="API86834.1"/>
    <property type="molecule type" value="Genomic_DNA"/>
</dbReference>
<proteinExistence type="predicted"/>
<evidence type="ECO:0000256" key="1">
    <source>
        <dbReference type="ARBA" id="ARBA00000085"/>
    </source>
</evidence>
<dbReference type="SUPFAM" id="SSF55785">
    <property type="entry name" value="PYP-like sensor domain (PAS domain)"/>
    <property type="match status" value="1"/>
</dbReference>
<dbReference type="InterPro" id="IPR036097">
    <property type="entry name" value="HisK_dim/P_sf"/>
</dbReference>
<dbReference type="OrthoDB" id="9792854at2"/>
<feature type="domain" description="Histidine kinase" evidence="6">
    <location>
        <begin position="159"/>
        <end position="385"/>
    </location>
</feature>
<sequence>MIDQEQEINDLKKENLMLKKILDTIDANIYWKNSQGKYLGMNNSNAAALKLSCAQDAIGKTELELLKDQSLAQSILDNDLEVIKNNTTTTYEENYPIHDDQIGVYLAKKRTLFDDQKNKIGLVGISVNITDRKELEKEIKYKNKELEKKDAIKTQFIENFSHDVKVPINALIGRIQLLKLIGQKEKNEKFIKVATDTENSAMVLDTLFKQMQNIITHEQFDNNIYSTTFNLFSLVDEEIKIAEASIQSNKKINIHLSISENLSIDVYTDHYKLSQIIRNLLSNAIKYTDEGNIDIQTEIIEGNSKQVIFNFKVSDTGIGIHKAHQDNIFELFNRAGITSHNNNRHGLGIGLYIVKNNVSILGGSISFESYLGQGSKFFISIPLEAV</sequence>
<dbReference type="SMART" id="SM00387">
    <property type="entry name" value="HATPase_c"/>
    <property type="match status" value="1"/>
</dbReference>
<dbReference type="Pfam" id="PF02518">
    <property type="entry name" value="HATPase_c"/>
    <property type="match status" value="1"/>
</dbReference>
<dbReference type="InterPro" id="IPR013656">
    <property type="entry name" value="PAS_4"/>
</dbReference>
<organism evidence="7 8">
    <name type="scientific">Francisella uliginis</name>
    <dbReference type="NCBI Taxonomy" id="573570"/>
    <lineage>
        <taxon>Bacteria</taxon>
        <taxon>Pseudomonadati</taxon>
        <taxon>Pseudomonadota</taxon>
        <taxon>Gammaproteobacteria</taxon>
        <taxon>Thiotrichales</taxon>
        <taxon>Francisellaceae</taxon>
        <taxon>Francisella</taxon>
    </lineage>
</organism>
<dbReference type="STRING" id="573570.F7310_05465"/>
<protein>
    <recommendedName>
        <fullName evidence="2">histidine kinase</fullName>
        <ecNumber evidence="2">2.7.13.3</ecNumber>
    </recommendedName>
</protein>
<dbReference type="InterPro" id="IPR003661">
    <property type="entry name" value="HisK_dim/P_dom"/>
</dbReference>
<dbReference type="InterPro" id="IPR035965">
    <property type="entry name" value="PAS-like_dom_sf"/>
</dbReference>
<evidence type="ECO:0000313" key="8">
    <source>
        <dbReference type="Proteomes" id="UP000184222"/>
    </source>
</evidence>